<dbReference type="KEGG" id="rhy:RD110_12325"/>
<organism evidence="2 3">
    <name type="scientific">Rhodoferax koreensis</name>
    <dbReference type="NCBI Taxonomy" id="1842727"/>
    <lineage>
        <taxon>Bacteria</taxon>
        <taxon>Pseudomonadati</taxon>
        <taxon>Pseudomonadota</taxon>
        <taxon>Betaproteobacteria</taxon>
        <taxon>Burkholderiales</taxon>
        <taxon>Comamonadaceae</taxon>
        <taxon>Rhodoferax</taxon>
    </lineage>
</organism>
<name>A0A1P8K3Z2_9BURK</name>
<evidence type="ECO:0000256" key="1">
    <source>
        <dbReference type="SAM" id="SignalP"/>
    </source>
</evidence>
<dbReference type="Proteomes" id="UP000186609">
    <property type="component" value="Chromosome"/>
</dbReference>
<dbReference type="OrthoDB" id="9773411at2"/>
<feature type="chain" id="PRO_5011981012" description="TonB-dependent receptor" evidence="1">
    <location>
        <begin position="22"/>
        <end position="1237"/>
    </location>
</feature>
<gene>
    <name evidence="2" type="ORF">RD110_12325</name>
</gene>
<feature type="signal peptide" evidence="1">
    <location>
        <begin position="1"/>
        <end position="21"/>
    </location>
</feature>
<dbReference type="STRING" id="1842727.RD110_12325"/>
<accession>A0A1P8K3Z2</accession>
<dbReference type="EMBL" id="CP019236">
    <property type="protein sequence ID" value="APW40651.1"/>
    <property type="molecule type" value="Genomic_DNA"/>
</dbReference>
<dbReference type="SUPFAM" id="SSF56935">
    <property type="entry name" value="Porins"/>
    <property type="match status" value="1"/>
</dbReference>
<dbReference type="AlphaFoldDB" id="A0A1P8K3Z2"/>
<evidence type="ECO:0000313" key="2">
    <source>
        <dbReference type="EMBL" id="APW40651.1"/>
    </source>
</evidence>
<keyword evidence="1" id="KW-0732">Signal</keyword>
<reference evidence="2 3" key="1">
    <citation type="submission" date="2017-01" db="EMBL/GenBank/DDBJ databases">
        <authorList>
            <person name="Mah S.A."/>
            <person name="Swanson W.J."/>
            <person name="Moy G.W."/>
            <person name="Vacquier V.D."/>
        </authorList>
    </citation>
    <scope>NUCLEOTIDE SEQUENCE [LARGE SCALE GENOMIC DNA]</scope>
    <source>
        <strain evidence="2 3">DCY110</strain>
    </source>
</reference>
<evidence type="ECO:0008006" key="4">
    <source>
        <dbReference type="Google" id="ProtNLM"/>
    </source>
</evidence>
<proteinExistence type="predicted"/>
<sequence length="1237" mass="135999">MKILDYALLTLFSSASPLAWAQQTTTPAVPAVPVADAAAGAPECSATDCRSGEDLLFQLQTHGERDPATHGTSERSGSKALEPDRRVSIEAGAAPPAQQPGVATATGKFSLQLPNGGIVWATEDPTLGVAELSVSGPSQVAFENGRIIAPVQFFLRSNYPGFIQRIELGIYRATDTDLTEPLASMPMPVAGVSRADWNGVMAPRFPLRAGDDLIYIVRAYGADGAFDETMPRTLSLVRREEAERGASLTRDQVEKTLGTAMTTQQAETQSLLSNVFSGNGLRRQNIPIYGSRIRIQGRNLPLDHNLQINGQDYPVDLDRKFVAEFLEPVGSHSYDLVLKDGNSQTVLTHTMRVEVSGNYFFGVAMADLTVFQNKATGPGMGLALNGRTDSLLVDGRLAFYGKTKIDGKYLVTAQADTQERDIRDLFSGFTHADPTDVFRRLDPNQYYPVYGDDSTTYRDVDTQGRFYLRVDWDKNQALWGNFATGFTGTQYAQYVRSLYGAAVNWRARETNPWGETKAFVRAFASEARTAPGHSEFIGTGGSLYYLRHTDVLPGSDIVTLEVRNPTTGNVESRSTLVRGTDYTINETQGRILLTKALAQVAGDSNAITRDTPLAGNEQRLLVDYEWIPSGFDAGNLTAGARGKQWVTDHVAIGGTVVNEKQSGDNYTLRGVDLTLQAGRGTFLKLEHTETESTGAPVFFSSNGGLSFTQTNATTGHRAGSADALDAQANLKEMGWTDRNWTLSGWRRRVDAGYSVARNDTGQDLRETGLTVRGEVSDTLSIYALASRVERGAESLDQAQFTAQWRPTDDDTVSAEIRRITQNLATGDVNGTLGAAKYTRRVSPNLDVYGIAQKTLDNDDGRYPDNDAYTVGAKYRFANLSSVGAETTHGDRGNSTQVNAEYRLSADHTVYGTFTASSDGTEYDSVFNPRQQGGWTLGQRWRLTDKTNLFNESQYLKDPNTGKGLANTFGMDFYPAVGWNFGFTLQQGELTSSQGDVHRRAVSVTGGHTTPQTTWSSKAEWRRDTGAEQRTQWVLANRIDHKVNESWRVSGKLNHSDTDDKLNAAAGARYTEAVAGFAWRPLDATRYALLGRYTHLYDLASLGQVNQVGSEYDQKSDIVSIEGIYKYDRQWEFAAKLARREGSARFGRGTGQWFDSATTYAGFQTRYELPDKWHGLVEFRTLAVKQGGARHGWLAGIDRDITKNLRVGIGYNFTSFSDDLTKLGYTYKGFFLNIVGYY</sequence>
<evidence type="ECO:0000313" key="3">
    <source>
        <dbReference type="Proteomes" id="UP000186609"/>
    </source>
</evidence>
<protein>
    <recommendedName>
        <fullName evidence="4">TonB-dependent receptor</fullName>
    </recommendedName>
</protein>
<keyword evidence="3" id="KW-1185">Reference proteome</keyword>